<comment type="caution">
    <text evidence="1">The sequence shown here is derived from an EMBL/GenBank/DDBJ whole genome shotgun (WGS) entry which is preliminary data.</text>
</comment>
<accession>A0A4C1VTH9</accession>
<keyword evidence="3" id="KW-1185">Reference proteome</keyword>
<gene>
    <name evidence="1" type="ORF">EVAR_47751_1</name>
    <name evidence="2" type="ORF">EVAR_98523_1</name>
</gene>
<dbReference type="EMBL" id="BGZK01002309">
    <property type="protein sequence ID" value="GBP92780.1"/>
    <property type="molecule type" value="Genomic_DNA"/>
</dbReference>
<dbReference type="EMBL" id="BGZK01000418">
    <property type="protein sequence ID" value="GBP42456.1"/>
    <property type="molecule type" value="Genomic_DNA"/>
</dbReference>
<evidence type="ECO:0000313" key="2">
    <source>
        <dbReference type="EMBL" id="GBP92780.1"/>
    </source>
</evidence>
<reference evidence="1 3" key="1">
    <citation type="journal article" date="2019" name="Commun. Biol.">
        <title>The bagworm genome reveals a unique fibroin gene that provides high tensile strength.</title>
        <authorList>
            <person name="Kono N."/>
            <person name="Nakamura H."/>
            <person name="Ohtoshi R."/>
            <person name="Tomita M."/>
            <person name="Numata K."/>
            <person name="Arakawa K."/>
        </authorList>
    </citation>
    <scope>NUCLEOTIDE SEQUENCE [LARGE SCALE GENOMIC DNA]</scope>
</reference>
<organism evidence="1 3">
    <name type="scientific">Eumeta variegata</name>
    <name type="common">Bagworm moth</name>
    <name type="synonym">Eumeta japonica</name>
    <dbReference type="NCBI Taxonomy" id="151549"/>
    <lineage>
        <taxon>Eukaryota</taxon>
        <taxon>Metazoa</taxon>
        <taxon>Ecdysozoa</taxon>
        <taxon>Arthropoda</taxon>
        <taxon>Hexapoda</taxon>
        <taxon>Insecta</taxon>
        <taxon>Pterygota</taxon>
        <taxon>Neoptera</taxon>
        <taxon>Endopterygota</taxon>
        <taxon>Lepidoptera</taxon>
        <taxon>Glossata</taxon>
        <taxon>Ditrysia</taxon>
        <taxon>Tineoidea</taxon>
        <taxon>Psychidae</taxon>
        <taxon>Oiketicinae</taxon>
        <taxon>Eumeta</taxon>
    </lineage>
</organism>
<sequence length="96" mass="10602">MVVLESFFLPTQSGYLISGCADGDLEVHSVPLLRQPQPATFLPTYLRALPTAEVTDLALDFAHQLNLNFDLAAAHGFDFDEAEANAIIEWNVGYNY</sequence>
<protein>
    <submittedName>
        <fullName evidence="1">Uncharacterized protein</fullName>
    </submittedName>
</protein>
<evidence type="ECO:0000313" key="1">
    <source>
        <dbReference type="EMBL" id="GBP42456.1"/>
    </source>
</evidence>
<name>A0A4C1VTH9_EUMVA</name>
<dbReference type="AlphaFoldDB" id="A0A4C1VTH9"/>
<dbReference type="Proteomes" id="UP000299102">
    <property type="component" value="Unassembled WGS sequence"/>
</dbReference>
<evidence type="ECO:0000313" key="3">
    <source>
        <dbReference type="Proteomes" id="UP000299102"/>
    </source>
</evidence>
<proteinExistence type="predicted"/>